<feature type="compositionally biased region" description="Pro residues" evidence="2">
    <location>
        <begin position="120"/>
        <end position="138"/>
    </location>
</feature>
<sequence>MSKWKTVSLIALSMFGTLQANAACRGEWIEGPTFAAGDTVIYKTVVYTAQVTHTAYVGANWNPATTPTLWKVGGSCSGVTATPTPSTAPTLAPTPTVKPSATPTSTPTATIAPTATPRPTATPTPTPTPTPTLNPTPTPTATATTAPTPTVTPSIAPTVAPTATPAPLPSGAPSQVVLQNRFDQYAVGVYQAPQFKADWGIEPGESTGVPSGRLSIVADTANPANKVLRVRYLAGQVGGNSAMTFDAPLALPAQSMFLQYKVRFDQAFTWVKGGKLPGLGGGDTPTGCIQNGTFDGFTTRLMWRENGVGFQYYYFPGKKEECGDYAGLARRFEAGRWYTLTQQVVLNDIGQANGEFRQWIDGELVLENNAMLFRNSANVSVSAIKMDTFFGGSSSDWAPVNDQYAYFDDFIVSADSPLGMVDTRSTPPSYNHPVAGYSQWQASSVYPANSVVYRVDANGQYRYFRARGYTAKGIDPLLNSILEVYVGVYSPIRLDTAQKWIEIAKP</sequence>
<feature type="signal peptide" evidence="3">
    <location>
        <begin position="1"/>
        <end position="22"/>
    </location>
</feature>
<dbReference type="Gene3D" id="2.10.10.20">
    <property type="entry name" value="Carbohydrate-binding module superfamily 5/12"/>
    <property type="match status" value="1"/>
</dbReference>
<evidence type="ECO:0000256" key="3">
    <source>
        <dbReference type="SAM" id="SignalP"/>
    </source>
</evidence>
<dbReference type="Pfam" id="PF02839">
    <property type="entry name" value="CBM_5_12"/>
    <property type="match status" value="1"/>
</dbReference>
<feature type="domain" description="Chitin-binding type-3" evidence="4">
    <location>
        <begin position="25"/>
        <end position="73"/>
    </location>
</feature>
<keyword evidence="1" id="KW-0378">Hydrolase</keyword>
<keyword evidence="3" id="KW-0732">Signal</keyword>
<dbReference type="PANTHER" id="PTHR40124">
    <property type="match status" value="1"/>
</dbReference>
<accession>A0ABS2CEV9</accession>
<evidence type="ECO:0000313" key="6">
    <source>
        <dbReference type="Proteomes" id="UP001195660"/>
    </source>
</evidence>
<evidence type="ECO:0000256" key="2">
    <source>
        <dbReference type="SAM" id="MobiDB-lite"/>
    </source>
</evidence>
<dbReference type="CDD" id="cd12214">
    <property type="entry name" value="ChiA1_BD"/>
    <property type="match status" value="1"/>
</dbReference>
<dbReference type="Gene3D" id="2.60.120.200">
    <property type="match status" value="1"/>
</dbReference>
<dbReference type="InterPro" id="IPR048958">
    <property type="entry name" value="Polysacc_lyase_14"/>
</dbReference>
<comment type="caution">
    <text evidence="5">The sequence shown here is derived from an EMBL/GenBank/DDBJ whole genome shotgun (WGS) entry which is preliminary data.</text>
</comment>
<keyword evidence="6" id="KW-1185">Reference proteome</keyword>
<feature type="compositionally biased region" description="Low complexity" evidence="2">
    <location>
        <begin position="139"/>
        <end position="163"/>
    </location>
</feature>
<reference evidence="5 6" key="1">
    <citation type="submission" date="2019-11" db="EMBL/GenBank/DDBJ databases">
        <title>Novel Deefgea species.</title>
        <authorList>
            <person name="Han J.-H."/>
        </authorList>
    </citation>
    <scope>NUCLEOTIDE SEQUENCE [LARGE SCALE GENOMIC DNA]</scope>
    <source>
        <strain evidence="5 6">LMG 24817</strain>
    </source>
</reference>
<dbReference type="SMART" id="SM00495">
    <property type="entry name" value="ChtBD3"/>
    <property type="match status" value="1"/>
</dbReference>
<feature type="region of interest" description="Disordered" evidence="2">
    <location>
        <begin position="77"/>
        <end position="167"/>
    </location>
</feature>
<dbReference type="Proteomes" id="UP001195660">
    <property type="component" value="Unassembled WGS sequence"/>
</dbReference>
<evidence type="ECO:0000313" key="5">
    <source>
        <dbReference type="EMBL" id="MBM5572679.1"/>
    </source>
</evidence>
<dbReference type="InterPro" id="IPR003610">
    <property type="entry name" value="CBM5/12"/>
</dbReference>
<feature type="compositionally biased region" description="Low complexity" evidence="2">
    <location>
        <begin position="80"/>
        <end position="119"/>
    </location>
</feature>
<dbReference type="RefSeq" id="WP_203572007.1">
    <property type="nucleotide sequence ID" value="NZ_WOFE01000009.1"/>
</dbReference>
<dbReference type="PANTHER" id="PTHR40124:SF1">
    <property type="entry name" value="DISAGGREGATASE RELATED REPEAT PROTEIN"/>
    <property type="match status" value="1"/>
</dbReference>
<dbReference type="InterPro" id="IPR036573">
    <property type="entry name" value="CBM_sf_5/12"/>
</dbReference>
<evidence type="ECO:0000256" key="1">
    <source>
        <dbReference type="ARBA" id="ARBA00022801"/>
    </source>
</evidence>
<evidence type="ECO:0000259" key="4">
    <source>
        <dbReference type="SMART" id="SM00495"/>
    </source>
</evidence>
<organism evidence="5 6">
    <name type="scientific">Deefgea chitinilytica</name>
    <dbReference type="NCBI Taxonomy" id="570276"/>
    <lineage>
        <taxon>Bacteria</taxon>
        <taxon>Pseudomonadati</taxon>
        <taxon>Pseudomonadota</taxon>
        <taxon>Betaproteobacteria</taxon>
        <taxon>Neisseriales</taxon>
        <taxon>Chitinibacteraceae</taxon>
        <taxon>Deefgea</taxon>
    </lineage>
</organism>
<dbReference type="SUPFAM" id="SSF51055">
    <property type="entry name" value="Carbohydrate binding domain"/>
    <property type="match status" value="1"/>
</dbReference>
<dbReference type="EMBL" id="WOFE01000009">
    <property type="protein sequence ID" value="MBM5572679.1"/>
    <property type="molecule type" value="Genomic_DNA"/>
</dbReference>
<proteinExistence type="predicted"/>
<protein>
    <recommendedName>
        <fullName evidence="4">Chitin-binding type-3 domain-containing protein</fullName>
    </recommendedName>
</protein>
<dbReference type="Pfam" id="PF21294">
    <property type="entry name" value="Polysacc_lyase_14"/>
    <property type="match status" value="1"/>
</dbReference>
<feature type="chain" id="PRO_5046659200" description="Chitin-binding type-3 domain-containing protein" evidence="3">
    <location>
        <begin position="23"/>
        <end position="506"/>
    </location>
</feature>
<gene>
    <name evidence="5" type="ORF">GM173_13980</name>
</gene>
<name>A0ABS2CEV9_9NEIS</name>